<feature type="transmembrane region" description="Helical" evidence="2">
    <location>
        <begin position="95"/>
        <end position="115"/>
    </location>
</feature>
<feature type="region of interest" description="Disordered" evidence="1">
    <location>
        <begin position="301"/>
        <end position="321"/>
    </location>
</feature>
<feature type="transmembrane region" description="Helical" evidence="2">
    <location>
        <begin position="67"/>
        <end position="89"/>
    </location>
</feature>
<feature type="transmembrane region" description="Helical" evidence="2">
    <location>
        <begin position="191"/>
        <end position="209"/>
    </location>
</feature>
<dbReference type="Proteomes" id="UP001642464">
    <property type="component" value="Unassembled WGS sequence"/>
</dbReference>
<reference evidence="3 4" key="1">
    <citation type="submission" date="2024-02" db="EMBL/GenBank/DDBJ databases">
        <authorList>
            <person name="Chen Y."/>
            <person name="Shah S."/>
            <person name="Dougan E. K."/>
            <person name="Thang M."/>
            <person name="Chan C."/>
        </authorList>
    </citation>
    <scope>NUCLEOTIDE SEQUENCE [LARGE SCALE GENOMIC DNA]</scope>
</reference>
<protein>
    <submittedName>
        <fullName evidence="3">Uncharacterized protein</fullName>
    </submittedName>
</protein>
<organism evidence="3 4">
    <name type="scientific">Durusdinium trenchii</name>
    <dbReference type="NCBI Taxonomy" id="1381693"/>
    <lineage>
        <taxon>Eukaryota</taxon>
        <taxon>Sar</taxon>
        <taxon>Alveolata</taxon>
        <taxon>Dinophyceae</taxon>
        <taxon>Suessiales</taxon>
        <taxon>Symbiodiniaceae</taxon>
        <taxon>Durusdinium</taxon>
    </lineage>
</organism>
<comment type="caution">
    <text evidence="3">The sequence shown here is derived from an EMBL/GenBank/DDBJ whole genome shotgun (WGS) entry which is preliminary data.</text>
</comment>
<feature type="compositionally biased region" description="Polar residues" evidence="1">
    <location>
        <begin position="301"/>
        <end position="315"/>
    </location>
</feature>
<keyword evidence="2" id="KW-1133">Transmembrane helix</keyword>
<proteinExistence type="predicted"/>
<feature type="transmembrane region" description="Helical" evidence="2">
    <location>
        <begin position="244"/>
        <end position="268"/>
    </location>
</feature>
<keyword evidence="2" id="KW-0472">Membrane</keyword>
<name>A0ABP0P5L1_9DINO</name>
<accession>A0ABP0P5L1</accession>
<feature type="transmembrane region" description="Helical" evidence="2">
    <location>
        <begin position="142"/>
        <end position="160"/>
    </location>
</feature>
<sequence>MEPTGIVYMAYVVMFLALWVPVVFVWGAGVTELWVVYLQYILGGVAIGLFEGTFLSVISSLGRNTKTFAIMGAPLGFFVNNTILALLTQVGVPDIFYYFYDAMCLPFAMYIFHVYRPREAKGAGKGKGCSVFMSSISHAMDWLPHMILWFVAKFIGNFVLEDGFPLLYNTFNTEKVPIFGGPESTTHLVPFTLYTALMWFPAMAAGDTVSRRVPQFLDITVNWKCYVYLLIAITMCVVGEAMDFLLLALVTVLAVFISNFGNGFIYGLSAKFIDWKIAEEHRYTVYNLWLGPVVPGRALPSSHTISRGQTPQCTGHQDEPK</sequence>
<keyword evidence="2" id="KW-0812">Transmembrane</keyword>
<keyword evidence="4" id="KW-1185">Reference proteome</keyword>
<evidence type="ECO:0000256" key="1">
    <source>
        <dbReference type="SAM" id="MobiDB-lite"/>
    </source>
</evidence>
<dbReference type="EMBL" id="CAXAMM010033425">
    <property type="protein sequence ID" value="CAK9071338.1"/>
    <property type="molecule type" value="Genomic_DNA"/>
</dbReference>
<gene>
    <name evidence="3" type="ORF">SCF082_LOCUS35328</name>
</gene>
<feature type="transmembrane region" description="Helical" evidence="2">
    <location>
        <begin position="7"/>
        <end position="28"/>
    </location>
</feature>
<feature type="transmembrane region" description="Helical" evidence="2">
    <location>
        <begin position="221"/>
        <end position="238"/>
    </location>
</feature>
<evidence type="ECO:0000313" key="4">
    <source>
        <dbReference type="Proteomes" id="UP001642464"/>
    </source>
</evidence>
<evidence type="ECO:0000313" key="3">
    <source>
        <dbReference type="EMBL" id="CAK9071338.1"/>
    </source>
</evidence>
<feature type="transmembrane region" description="Helical" evidence="2">
    <location>
        <begin position="34"/>
        <end position="55"/>
    </location>
</feature>
<evidence type="ECO:0000256" key="2">
    <source>
        <dbReference type="SAM" id="Phobius"/>
    </source>
</evidence>